<evidence type="ECO:0000256" key="7">
    <source>
        <dbReference type="SAM" id="Coils"/>
    </source>
</evidence>
<dbReference type="PANTHER" id="PTHR47245:SF1">
    <property type="entry name" value="FOLDASE PROTEIN PRSA"/>
    <property type="match status" value="1"/>
</dbReference>
<dbReference type="InterPro" id="IPR027304">
    <property type="entry name" value="Trigger_fact/SurA_dom_sf"/>
</dbReference>
<evidence type="ECO:0000256" key="5">
    <source>
        <dbReference type="ARBA" id="ARBA00023235"/>
    </source>
</evidence>
<dbReference type="InterPro" id="IPR023058">
    <property type="entry name" value="PPIase_PpiC_CS"/>
</dbReference>
<feature type="coiled-coil region" evidence="7">
    <location>
        <begin position="197"/>
        <end position="226"/>
    </location>
</feature>
<organism evidence="9 10">
    <name type="scientific">Terrisporobacter mayombei</name>
    <dbReference type="NCBI Taxonomy" id="1541"/>
    <lineage>
        <taxon>Bacteria</taxon>
        <taxon>Bacillati</taxon>
        <taxon>Bacillota</taxon>
        <taxon>Clostridia</taxon>
        <taxon>Peptostreptococcales</taxon>
        <taxon>Peptostreptococcaceae</taxon>
        <taxon>Terrisporobacter</taxon>
    </lineage>
</organism>
<dbReference type="SUPFAM" id="SSF54534">
    <property type="entry name" value="FKBP-like"/>
    <property type="match status" value="1"/>
</dbReference>
<reference evidence="9 10" key="1">
    <citation type="submission" date="2022-07" db="EMBL/GenBank/DDBJ databases">
        <title>Genome sequence of Terrisporobacter mayombei DSM6539.</title>
        <authorList>
            <person name="Boeer T."/>
            <person name="Bengelsdorf F.R."/>
            <person name="Daniel R."/>
            <person name="Poehlein A."/>
        </authorList>
    </citation>
    <scope>NUCLEOTIDE SEQUENCE [LARGE SCALE GENOMIC DNA]</scope>
    <source>
        <strain evidence="9 10">DSM 6539</strain>
    </source>
</reference>
<comment type="catalytic activity">
    <reaction evidence="1">
        <text>[protein]-peptidylproline (omega=180) = [protein]-peptidylproline (omega=0)</text>
        <dbReference type="Rhea" id="RHEA:16237"/>
        <dbReference type="Rhea" id="RHEA-COMP:10747"/>
        <dbReference type="Rhea" id="RHEA-COMP:10748"/>
        <dbReference type="ChEBI" id="CHEBI:83833"/>
        <dbReference type="ChEBI" id="CHEBI:83834"/>
        <dbReference type="EC" id="5.2.1.8"/>
    </reaction>
</comment>
<dbReference type="PROSITE" id="PS50198">
    <property type="entry name" value="PPIC_PPIASE_2"/>
    <property type="match status" value="1"/>
</dbReference>
<sequence>MNKEIIGMVNYLRQRNSGGKKLKKIVLMGLTILISINMVACGNKTVAKINDVNVSKEEYKKTEEFLYATGYIEKEDKNSDEINNDVLSFIIDNEVAYQDAQKKNIKVEDSEVNEKFEQLKQTLETNNVYKEKLEAAGVTEDFLKEEIKKDLTVAKYKENFIKDINVSDKEMEAYYNNHKDQFNIEEVKASQILISTLDKDNKEVSKEEKEKLKEKAQSVLDKVKNNEDFANLAKEYSDDKNSGKDGGDLGYFAKSDKNIEFTKEVFKLDTNQVSNLIETPYGYHIVKVTDKRTVTKSLEDSKDDIKARILNEKYTKHIDSLYKNGKITITE</sequence>
<evidence type="ECO:0000256" key="4">
    <source>
        <dbReference type="ARBA" id="ARBA00023110"/>
    </source>
</evidence>
<keyword evidence="4 6" id="KW-0697">Rotamase</keyword>
<dbReference type="InterPro" id="IPR050245">
    <property type="entry name" value="PrsA_foldase"/>
</dbReference>
<dbReference type="SUPFAM" id="SSF109998">
    <property type="entry name" value="Triger factor/SurA peptide-binding domain-like"/>
    <property type="match status" value="1"/>
</dbReference>
<dbReference type="InterPro" id="IPR000297">
    <property type="entry name" value="PPIase_PpiC"/>
</dbReference>
<dbReference type="EC" id="5.2.1.8" evidence="2"/>
<evidence type="ECO:0000256" key="2">
    <source>
        <dbReference type="ARBA" id="ARBA00013194"/>
    </source>
</evidence>
<feature type="domain" description="PpiC" evidence="8">
    <location>
        <begin position="184"/>
        <end position="290"/>
    </location>
</feature>
<dbReference type="GO" id="GO:0003755">
    <property type="term" value="F:peptidyl-prolyl cis-trans isomerase activity"/>
    <property type="evidence" value="ECO:0007669"/>
    <property type="project" value="UniProtKB-EC"/>
</dbReference>
<evidence type="ECO:0000259" key="8">
    <source>
        <dbReference type="PROSITE" id="PS50198"/>
    </source>
</evidence>
<evidence type="ECO:0000313" key="9">
    <source>
        <dbReference type="EMBL" id="WMT80449.1"/>
    </source>
</evidence>
<evidence type="ECO:0000256" key="1">
    <source>
        <dbReference type="ARBA" id="ARBA00000971"/>
    </source>
</evidence>
<gene>
    <name evidence="9" type="primary">prsA_2</name>
    <name evidence="9" type="ORF">TEMA_07660</name>
</gene>
<protein>
    <recommendedName>
        <fullName evidence="2">peptidylprolyl isomerase</fullName>
        <ecNumber evidence="2">5.2.1.8</ecNumber>
    </recommendedName>
</protein>
<dbReference type="Proteomes" id="UP001235030">
    <property type="component" value="Chromosome"/>
</dbReference>
<proteinExistence type="predicted"/>
<dbReference type="Gene3D" id="1.10.4030.10">
    <property type="entry name" value="Porin chaperone SurA, peptide-binding domain"/>
    <property type="match status" value="1"/>
</dbReference>
<dbReference type="InterPro" id="IPR046357">
    <property type="entry name" value="PPIase_dom_sf"/>
</dbReference>
<dbReference type="PROSITE" id="PS01096">
    <property type="entry name" value="PPIC_PPIASE_1"/>
    <property type="match status" value="1"/>
</dbReference>
<evidence type="ECO:0000256" key="3">
    <source>
        <dbReference type="ARBA" id="ARBA00022729"/>
    </source>
</evidence>
<dbReference type="Gene3D" id="3.10.50.40">
    <property type="match status" value="1"/>
</dbReference>
<keyword evidence="5 6" id="KW-0413">Isomerase</keyword>
<keyword evidence="10" id="KW-1185">Reference proteome</keyword>
<dbReference type="PANTHER" id="PTHR47245">
    <property type="entry name" value="PEPTIDYLPROLYL ISOMERASE"/>
    <property type="match status" value="1"/>
</dbReference>
<dbReference type="Pfam" id="PF13616">
    <property type="entry name" value="Rotamase_3"/>
    <property type="match status" value="1"/>
</dbReference>
<evidence type="ECO:0000256" key="6">
    <source>
        <dbReference type="PROSITE-ProRule" id="PRU00278"/>
    </source>
</evidence>
<dbReference type="Pfam" id="PF13624">
    <property type="entry name" value="SurA_N_3"/>
    <property type="match status" value="1"/>
</dbReference>
<name>A0ABY9PZ40_9FIRM</name>
<keyword evidence="3" id="KW-0732">Signal</keyword>
<accession>A0ABY9PZ40</accession>
<keyword evidence="7" id="KW-0175">Coiled coil</keyword>
<dbReference type="EMBL" id="CP101637">
    <property type="protein sequence ID" value="WMT80449.1"/>
    <property type="molecule type" value="Genomic_DNA"/>
</dbReference>
<evidence type="ECO:0000313" key="10">
    <source>
        <dbReference type="Proteomes" id="UP001235030"/>
    </source>
</evidence>